<organism evidence="3 4">
    <name type="scientific">Homoserinibacter gongjuensis</name>
    <dbReference type="NCBI Taxonomy" id="1162968"/>
    <lineage>
        <taxon>Bacteria</taxon>
        <taxon>Bacillati</taxon>
        <taxon>Actinomycetota</taxon>
        <taxon>Actinomycetes</taxon>
        <taxon>Micrococcales</taxon>
        <taxon>Microbacteriaceae</taxon>
        <taxon>Homoserinibacter</taxon>
    </lineage>
</organism>
<accession>A0ABQ6JXS6</accession>
<keyword evidence="4" id="KW-1185">Reference proteome</keyword>
<dbReference type="PROSITE" id="PS50830">
    <property type="entry name" value="TNASE_3"/>
    <property type="match status" value="1"/>
</dbReference>
<gene>
    <name evidence="3" type="ORF">GCM10025869_21140</name>
</gene>
<feature type="compositionally biased region" description="Low complexity" evidence="1">
    <location>
        <begin position="43"/>
        <end position="61"/>
    </location>
</feature>
<evidence type="ECO:0000313" key="3">
    <source>
        <dbReference type="EMBL" id="GMA91585.1"/>
    </source>
</evidence>
<evidence type="ECO:0000313" key="4">
    <source>
        <dbReference type="Proteomes" id="UP001157069"/>
    </source>
</evidence>
<dbReference type="Pfam" id="PF00565">
    <property type="entry name" value="SNase"/>
    <property type="match status" value="1"/>
</dbReference>
<feature type="region of interest" description="Disordered" evidence="1">
    <location>
        <begin position="40"/>
        <end position="61"/>
    </location>
</feature>
<reference evidence="4" key="1">
    <citation type="journal article" date="2019" name="Int. J. Syst. Evol. Microbiol.">
        <title>The Global Catalogue of Microorganisms (GCM) 10K type strain sequencing project: providing services to taxonomists for standard genome sequencing and annotation.</title>
        <authorList>
            <consortium name="The Broad Institute Genomics Platform"/>
            <consortium name="The Broad Institute Genome Sequencing Center for Infectious Disease"/>
            <person name="Wu L."/>
            <person name="Ma J."/>
        </authorList>
    </citation>
    <scope>NUCLEOTIDE SEQUENCE [LARGE SCALE GENOMIC DNA]</scope>
    <source>
        <strain evidence="4">NBRC 108755</strain>
    </source>
</reference>
<dbReference type="Gene3D" id="2.40.50.90">
    <property type="match status" value="1"/>
</dbReference>
<dbReference type="InterPro" id="IPR016071">
    <property type="entry name" value="Staphylococal_nuclease_OB-fold"/>
</dbReference>
<evidence type="ECO:0000256" key="1">
    <source>
        <dbReference type="SAM" id="MobiDB-lite"/>
    </source>
</evidence>
<dbReference type="RefSeq" id="WP_284300017.1">
    <property type="nucleotide sequence ID" value="NZ_BSVA01000001.1"/>
</dbReference>
<dbReference type="InterPro" id="IPR035437">
    <property type="entry name" value="SNase_OB-fold_sf"/>
</dbReference>
<dbReference type="EMBL" id="BSVA01000001">
    <property type="protein sequence ID" value="GMA91585.1"/>
    <property type="molecule type" value="Genomic_DNA"/>
</dbReference>
<dbReference type="SMART" id="SM00318">
    <property type="entry name" value="SNc"/>
    <property type="match status" value="1"/>
</dbReference>
<sequence length="195" mass="20438">MKTGRALLAVLLVVALAALLFLGNERGWLQLPTGVAVPPVSEGAPPDAAPADPAVPADPVDPAVPAGAGEAWIEYVHDGDTLFLTDGRKVRLLGIDTPEVGDHAECYGDVARERLRALLPEGTHVRTVADVQALDQYGRSLLFLFTDDGALVNLGLIRDGYAEAVVLEPNVLWAAEVEAAEDAAQAASRGIWGAC</sequence>
<dbReference type="Proteomes" id="UP001157069">
    <property type="component" value="Unassembled WGS sequence"/>
</dbReference>
<feature type="domain" description="TNase-like" evidence="2">
    <location>
        <begin position="67"/>
        <end position="194"/>
    </location>
</feature>
<evidence type="ECO:0000259" key="2">
    <source>
        <dbReference type="PROSITE" id="PS50830"/>
    </source>
</evidence>
<proteinExistence type="predicted"/>
<name>A0ABQ6JXS6_9MICO</name>
<comment type="caution">
    <text evidence="3">The sequence shown here is derived from an EMBL/GenBank/DDBJ whole genome shotgun (WGS) entry which is preliminary data.</text>
</comment>
<dbReference type="SUPFAM" id="SSF50199">
    <property type="entry name" value="Staphylococcal nuclease"/>
    <property type="match status" value="1"/>
</dbReference>
<protein>
    <recommendedName>
        <fullName evidence="2">TNase-like domain-containing protein</fullName>
    </recommendedName>
</protein>